<dbReference type="Proteomes" id="UP000197290">
    <property type="component" value="Unassembled WGS sequence"/>
</dbReference>
<dbReference type="OrthoDB" id="7585591at2"/>
<proteinExistence type="predicted"/>
<sequence>MIWLLAGAALATVIALAAAAFWLVRRSGGSRLDSPEDAMLAAEQALAGFVALSAAIGFDGKAALVFGEGLRVALVKARPRQAAARDITWSDTRATREGLLVATRDWRLGTVLIAGLDNLDVRRLAPQLTRGIDKPRAA</sequence>
<accession>A0A245ZGL9</accession>
<reference evidence="1 2" key="1">
    <citation type="submission" date="2017-03" db="EMBL/GenBank/DDBJ databases">
        <title>Genome sequence of Sphingomonas dokdonensis DSM 21029.</title>
        <authorList>
            <person name="Poehlein A."/>
            <person name="Wuebbeler J.H."/>
            <person name="Steinbuechel A."/>
            <person name="Daniel R."/>
        </authorList>
    </citation>
    <scope>NUCLEOTIDE SEQUENCE [LARGE SCALE GENOMIC DNA]</scope>
    <source>
        <strain evidence="1 2">DSM 21029</strain>
    </source>
</reference>
<keyword evidence="2" id="KW-1185">Reference proteome</keyword>
<dbReference type="AlphaFoldDB" id="A0A245ZGL9"/>
<comment type="caution">
    <text evidence="1">The sequence shown here is derived from an EMBL/GenBank/DDBJ whole genome shotgun (WGS) entry which is preliminary data.</text>
</comment>
<protein>
    <submittedName>
        <fullName evidence="1">Uncharacterized protein</fullName>
    </submittedName>
</protein>
<dbReference type="RefSeq" id="WP_088368026.1">
    <property type="nucleotide sequence ID" value="NZ_NBBI01000005.1"/>
</dbReference>
<dbReference type="EMBL" id="NBBI01000005">
    <property type="protein sequence ID" value="OWK28883.1"/>
    <property type="molecule type" value="Genomic_DNA"/>
</dbReference>
<evidence type="ECO:0000313" key="2">
    <source>
        <dbReference type="Proteomes" id="UP000197290"/>
    </source>
</evidence>
<gene>
    <name evidence="1" type="ORF">SPDO_27190</name>
</gene>
<organism evidence="1 2">
    <name type="scientific">Sphingomonas dokdonensis</name>
    <dbReference type="NCBI Taxonomy" id="344880"/>
    <lineage>
        <taxon>Bacteria</taxon>
        <taxon>Pseudomonadati</taxon>
        <taxon>Pseudomonadota</taxon>
        <taxon>Alphaproteobacteria</taxon>
        <taxon>Sphingomonadales</taxon>
        <taxon>Sphingomonadaceae</taxon>
        <taxon>Sphingomonas</taxon>
    </lineage>
</organism>
<name>A0A245ZGL9_9SPHN</name>
<evidence type="ECO:0000313" key="1">
    <source>
        <dbReference type="EMBL" id="OWK28883.1"/>
    </source>
</evidence>